<dbReference type="AlphaFoldDB" id="W6YQM7"/>
<dbReference type="KEGG" id="bor:COCMIDRAFT_59545"/>
<dbReference type="OrthoDB" id="3689811at2759"/>
<dbReference type="RefSeq" id="XP_007693511.1">
    <property type="nucleotide sequence ID" value="XM_007695321.1"/>
</dbReference>
<dbReference type="HOGENOM" id="CLU_169170_0_0_1"/>
<dbReference type="EMBL" id="KI964215">
    <property type="protein sequence ID" value="EUC39965.1"/>
    <property type="molecule type" value="Genomic_DNA"/>
</dbReference>
<evidence type="ECO:0000313" key="1">
    <source>
        <dbReference type="EMBL" id="EUC39965.1"/>
    </source>
</evidence>
<feature type="non-terminal residue" evidence="1">
    <location>
        <position position="75"/>
    </location>
</feature>
<gene>
    <name evidence="1" type="ORF">COCMIDRAFT_59545</name>
</gene>
<accession>W6YQM7</accession>
<dbReference type="GeneID" id="19124791"/>
<proteinExistence type="predicted"/>
<feature type="non-terminal residue" evidence="1">
    <location>
        <position position="1"/>
    </location>
</feature>
<name>W6YQM7_COCMI</name>
<protein>
    <submittedName>
        <fullName evidence="1">Uncharacterized protein</fullName>
    </submittedName>
</protein>
<reference evidence="1 2" key="1">
    <citation type="journal article" date="2013" name="PLoS Genet.">
        <title>Comparative genome structure, secondary metabolite, and effector coding capacity across Cochliobolus pathogens.</title>
        <authorList>
            <person name="Condon B.J."/>
            <person name="Leng Y."/>
            <person name="Wu D."/>
            <person name="Bushley K.E."/>
            <person name="Ohm R.A."/>
            <person name="Otillar R."/>
            <person name="Martin J."/>
            <person name="Schackwitz W."/>
            <person name="Grimwood J."/>
            <person name="MohdZainudin N."/>
            <person name="Xue C."/>
            <person name="Wang R."/>
            <person name="Manning V.A."/>
            <person name="Dhillon B."/>
            <person name="Tu Z.J."/>
            <person name="Steffenson B.J."/>
            <person name="Salamov A."/>
            <person name="Sun H."/>
            <person name="Lowry S."/>
            <person name="LaButti K."/>
            <person name="Han J."/>
            <person name="Copeland A."/>
            <person name="Lindquist E."/>
            <person name="Barry K."/>
            <person name="Schmutz J."/>
            <person name="Baker S.E."/>
            <person name="Ciuffetti L.M."/>
            <person name="Grigoriev I.V."/>
            <person name="Zhong S."/>
            <person name="Turgeon B.G."/>
        </authorList>
    </citation>
    <scope>NUCLEOTIDE SEQUENCE [LARGE SCALE GENOMIC DNA]</scope>
    <source>
        <strain evidence="1 2">ATCC 44560</strain>
    </source>
</reference>
<evidence type="ECO:0000313" key="2">
    <source>
        <dbReference type="Proteomes" id="UP000054032"/>
    </source>
</evidence>
<organism evidence="1 2">
    <name type="scientific">Bipolaris oryzae ATCC 44560</name>
    <dbReference type="NCBI Taxonomy" id="930090"/>
    <lineage>
        <taxon>Eukaryota</taxon>
        <taxon>Fungi</taxon>
        <taxon>Dikarya</taxon>
        <taxon>Ascomycota</taxon>
        <taxon>Pezizomycotina</taxon>
        <taxon>Dothideomycetes</taxon>
        <taxon>Pleosporomycetidae</taxon>
        <taxon>Pleosporales</taxon>
        <taxon>Pleosporineae</taxon>
        <taxon>Pleosporaceae</taxon>
        <taxon>Bipolaris</taxon>
    </lineage>
</organism>
<keyword evidence="2" id="KW-1185">Reference proteome</keyword>
<sequence length="75" mass="8792">SSSPSPHILLISANAFHYTMKRKENEFFTISIYKIDRILEERRLKDDPKNAKLVQDRLPPVYHPYQDVFSKTAAD</sequence>
<dbReference type="Proteomes" id="UP000054032">
    <property type="component" value="Unassembled WGS sequence"/>
</dbReference>